<evidence type="ECO:0008006" key="2">
    <source>
        <dbReference type="Google" id="ProtNLM"/>
    </source>
</evidence>
<accession>A0A0F9T088</accession>
<reference evidence="1" key="1">
    <citation type="journal article" date="2015" name="Nature">
        <title>Complex archaea that bridge the gap between prokaryotes and eukaryotes.</title>
        <authorList>
            <person name="Spang A."/>
            <person name="Saw J.H."/>
            <person name="Jorgensen S.L."/>
            <person name="Zaremba-Niedzwiedzka K."/>
            <person name="Martijn J."/>
            <person name="Lind A.E."/>
            <person name="van Eijk R."/>
            <person name="Schleper C."/>
            <person name="Guy L."/>
            <person name="Ettema T.J."/>
        </authorList>
    </citation>
    <scope>NUCLEOTIDE SEQUENCE</scope>
</reference>
<evidence type="ECO:0000313" key="1">
    <source>
        <dbReference type="EMBL" id="KKN34898.1"/>
    </source>
</evidence>
<comment type="caution">
    <text evidence="1">The sequence shown here is derived from an EMBL/GenBank/DDBJ whole genome shotgun (WGS) entry which is preliminary data.</text>
</comment>
<protein>
    <recommendedName>
        <fullName evidence="2">STAS domain-containing protein</fullName>
    </recommendedName>
</protein>
<dbReference type="EMBL" id="LAZR01002077">
    <property type="protein sequence ID" value="KKN34898.1"/>
    <property type="molecule type" value="Genomic_DNA"/>
</dbReference>
<gene>
    <name evidence="1" type="ORF">LCGC14_0789140</name>
</gene>
<dbReference type="AlphaFoldDB" id="A0A0F9T088"/>
<sequence length="73" mass="7833">MLLIVDLSNSFASKAAVKAFTEAGKMTEGFFAKTAVLGITGVKKILLNVVNVLTNVNAKPFSDIENAKNYLIE</sequence>
<proteinExistence type="predicted"/>
<name>A0A0F9T088_9ZZZZ</name>
<organism evidence="1">
    <name type="scientific">marine sediment metagenome</name>
    <dbReference type="NCBI Taxonomy" id="412755"/>
    <lineage>
        <taxon>unclassified sequences</taxon>
        <taxon>metagenomes</taxon>
        <taxon>ecological metagenomes</taxon>
    </lineage>
</organism>